<dbReference type="Pfam" id="PF00651">
    <property type="entry name" value="BTB"/>
    <property type="match status" value="1"/>
</dbReference>
<dbReference type="Gene3D" id="3.30.710.10">
    <property type="entry name" value="Potassium Channel Kv1.1, Chain A"/>
    <property type="match status" value="1"/>
</dbReference>
<protein>
    <submittedName>
        <fullName evidence="14">ZBT49-like protein</fullName>
    </submittedName>
</protein>
<dbReference type="SUPFAM" id="SSF57667">
    <property type="entry name" value="beta-beta-alpha zinc fingers"/>
    <property type="match status" value="1"/>
</dbReference>
<feature type="region of interest" description="Disordered" evidence="11">
    <location>
        <begin position="499"/>
        <end position="544"/>
    </location>
</feature>
<reference evidence="14" key="1">
    <citation type="submission" date="2022-11" db="EMBL/GenBank/DDBJ databases">
        <title>Centuries of genome instability and evolution in soft-shell clam transmissible cancer (bioRxiv).</title>
        <authorList>
            <person name="Hart S.F.M."/>
            <person name="Yonemitsu M.A."/>
            <person name="Giersch R.M."/>
            <person name="Beal B.F."/>
            <person name="Arriagada G."/>
            <person name="Davis B.W."/>
            <person name="Ostrander E.A."/>
            <person name="Goff S.P."/>
            <person name="Metzger M.J."/>
        </authorList>
    </citation>
    <scope>NUCLEOTIDE SEQUENCE</scope>
    <source>
        <strain evidence="14">MELC-2E11</strain>
        <tissue evidence="14">Siphon/mantle</tissue>
    </source>
</reference>
<keyword evidence="9" id="KW-0539">Nucleus</keyword>
<gene>
    <name evidence="14" type="ORF">MAR_012764</name>
</gene>
<dbReference type="EMBL" id="CP111025">
    <property type="protein sequence ID" value="WAR27060.1"/>
    <property type="molecule type" value="Genomic_DNA"/>
</dbReference>
<dbReference type="PANTHER" id="PTHR46105">
    <property type="entry name" value="AGAP004733-PA"/>
    <property type="match status" value="1"/>
</dbReference>
<dbReference type="Gene3D" id="3.30.160.60">
    <property type="entry name" value="Classic Zinc Finger"/>
    <property type="match status" value="2"/>
</dbReference>
<evidence type="ECO:0000256" key="1">
    <source>
        <dbReference type="ARBA" id="ARBA00004123"/>
    </source>
</evidence>
<keyword evidence="2" id="KW-0479">Metal-binding</keyword>
<keyword evidence="7" id="KW-0238">DNA-binding</keyword>
<evidence type="ECO:0000313" key="14">
    <source>
        <dbReference type="EMBL" id="WAR27060.1"/>
    </source>
</evidence>
<dbReference type="InterPro" id="IPR036236">
    <property type="entry name" value="Znf_C2H2_sf"/>
</dbReference>
<evidence type="ECO:0000256" key="8">
    <source>
        <dbReference type="ARBA" id="ARBA00023163"/>
    </source>
</evidence>
<dbReference type="Proteomes" id="UP001164746">
    <property type="component" value="Chromosome 14"/>
</dbReference>
<feature type="compositionally biased region" description="Basic and acidic residues" evidence="11">
    <location>
        <begin position="513"/>
        <end position="527"/>
    </location>
</feature>
<evidence type="ECO:0000256" key="9">
    <source>
        <dbReference type="ARBA" id="ARBA00023242"/>
    </source>
</evidence>
<dbReference type="SMART" id="SM00225">
    <property type="entry name" value="BTB"/>
    <property type="match status" value="1"/>
</dbReference>
<dbReference type="PROSITE" id="PS50097">
    <property type="entry name" value="BTB"/>
    <property type="match status" value="1"/>
</dbReference>
<keyword evidence="5" id="KW-0862">Zinc</keyword>
<dbReference type="InterPro" id="IPR000210">
    <property type="entry name" value="BTB/POZ_dom"/>
</dbReference>
<keyword evidence="3" id="KW-0677">Repeat</keyword>
<evidence type="ECO:0000256" key="11">
    <source>
        <dbReference type="SAM" id="MobiDB-lite"/>
    </source>
</evidence>
<feature type="compositionally biased region" description="Low complexity" evidence="11">
    <location>
        <begin position="182"/>
        <end position="195"/>
    </location>
</feature>
<keyword evidence="8" id="KW-0804">Transcription</keyword>
<dbReference type="PANTHER" id="PTHR46105:SF5">
    <property type="entry name" value="ZINC FINGER AND BTB DOMAIN-CONTAINING PROTEIN 44 ISOFORM X1"/>
    <property type="match status" value="1"/>
</dbReference>
<evidence type="ECO:0000256" key="7">
    <source>
        <dbReference type="ARBA" id="ARBA00023125"/>
    </source>
</evidence>
<feature type="region of interest" description="Disordered" evidence="11">
    <location>
        <begin position="157"/>
        <end position="202"/>
    </location>
</feature>
<evidence type="ECO:0000256" key="2">
    <source>
        <dbReference type="ARBA" id="ARBA00022723"/>
    </source>
</evidence>
<dbReference type="InterPro" id="IPR013087">
    <property type="entry name" value="Znf_C2H2_type"/>
</dbReference>
<keyword evidence="6" id="KW-0805">Transcription regulation</keyword>
<name>A0ABY7FYK0_MYAAR</name>
<dbReference type="Pfam" id="PF00096">
    <property type="entry name" value="zf-C2H2"/>
    <property type="match status" value="1"/>
</dbReference>
<dbReference type="PROSITE" id="PS50157">
    <property type="entry name" value="ZINC_FINGER_C2H2_2"/>
    <property type="match status" value="2"/>
</dbReference>
<dbReference type="Pfam" id="PF13912">
    <property type="entry name" value="zf-C2H2_6"/>
    <property type="match status" value="1"/>
</dbReference>
<evidence type="ECO:0000256" key="10">
    <source>
        <dbReference type="PROSITE-ProRule" id="PRU00042"/>
    </source>
</evidence>
<evidence type="ECO:0000259" key="13">
    <source>
        <dbReference type="PROSITE" id="PS50157"/>
    </source>
</evidence>
<dbReference type="InterPro" id="IPR011333">
    <property type="entry name" value="SKP1/BTB/POZ_sf"/>
</dbReference>
<feature type="compositionally biased region" description="Acidic residues" evidence="11">
    <location>
        <begin position="528"/>
        <end position="538"/>
    </location>
</feature>
<feature type="domain" description="C2H2-type" evidence="13">
    <location>
        <begin position="410"/>
        <end position="437"/>
    </location>
</feature>
<sequence length="544" mass="60142">MATGTPLSLRYHSDQLNNKVVSMMREFYLTGEFCDVVLHVGSLTIHAHRTVLAAFSPYFRDLFHQPSNKHKTDIMLGNQLRDESVRQLIDFCYSSNITVDSQSADKILTAANILQIKEIEKLCITFLAAQQALKSEAIQPPPPPTIFVPATSATITNFSPSQTKNRSDSRELACADTSGIGSSNNSPRQSSRPSSVPISEQPMFPASSSYTWGRAGPSGFDSFRSNMPSFPGFLFPPLTSAFPLPVTSAVQHQLLMKALTNKTPTLGTSIRGEPLETGEIYSGKYAISGHVKEESGGMQSEGEDSSHTDTLQCHICLKQFETSTALKSHVLSEHKDNLISPALSPYKMISPVRKLSSDTTLSQANVLQNLQNQKDSGESYTGSNMCGTCGKSFRDPQSLKFHRYNHVLRYQCNYCGKRFSRSWNLHRHRKTHVRQLQEAGMGPGADDISPIDVDSESGSGNGNQTTPTYDMEKDLILSSPYADYRNHRHDMMPFAFDLRKTGSSSTYGMEGGDMDRQTDGQAEKESDNDIEQSETPPEDTEKSE</sequence>
<evidence type="ECO:0000313" key="15">
    <source>
        <dbReference type="Proteomes" id="UP001164746"/>
    </source>
</evidence>
<evidence type="ECO:0000256" key="5">
    <source>
        <dbReference type="ARBA" id="ARBA00022833"/>
    </source>
</evidence>
<comment type="subcellular location">
    <subcellularLocation>
        <location evidence="1">Nucleus</location>
    </subcellularLocation>
</comment>
<keyword evidence="15" id="KW-1185">Reference proteome</keyword>
<feature type="domain" description="BTB" evidence="12">
    <location>
        <begin position="34"/>
        <end position="101"/>
    </location>
</feature>
<accession>A0ABY7FYK0</accession>
<dbReference type="SMART" id="SM00355">
    <property type="entry name" value="ZnF_C2H2"/>
    <property type="match status" value="3"/>
</dbReference>
<evidence type="ECO:0000256" key="6">
    <source>
        <dbReference type="ARBA" id="ARBA00023015"/>
    </source>
</evidence>
<feature type="domain" description="C2H2-type" evidence="13">
    <location>
        <begin position="384"/>
        <end position="411"/>
    </location>
</feature>
<keyword evidence="4 10" id="KW-0863">Zinc-finger</keyword>
<organism evidence="14 15">
    <name type="scientific">Mya arenaria</name>
    <name type="common">Soft-shell clam</name>
    <dbReference type="NCBI Taxonomy" id="6604"/>
    <lineage>
        <taxon>Eukaryota</taxon>
        <taxon>Metazoa</taxon>
        <taxon>Spiralia</taxon>
        <taxon>Lophotrochozoa</taxon>
        <taxon>Mollusca</taxon>
        <taxon>Bivalvia</taxon>
        <taxon>Autobranchia</taxon>
        <taxon>Heteroconchia</taxon>
        <taxon>Euheterodonta</taxon>
        <taxon>Imparidentia</taxon>
        <taxon>Neoheterodontei</taxon>
        <taxon>Myida</taxon>
        <taxon>Myoidea</taxon>
        <taxon>Myidae</taxon>
        <taxon>Mya</taxon>
    </lineage>
</organism>
<dbReference type="SUPFAM" id="SSF54695">
    <property type="entry name" value="POZ domain"/>
    <property type="match status" value="1"/>
</dbReference>
<evidence type="ECO:0000256" key="3">
    <source>
        <dbReference type="ARBA" id="ARBA00022737"/>
    </source>
</evidence>
<evidence type="ECO:0000259" key="12">
    <source>
        <dbReference type="PROSITE" id="PS50097"/>
    </source>
</evidence>
<evidence type="ECO:0000256" key="4">
    <source>
        <dbReference type="ARBA" id="ARBA00022771"/>
    </source>
</evidence>
<dbReference type="InterPro" id="IPR050457">
    <property type="entry name" value="ZnFinger_BTB_dom_contain"/>
</dbReference>
<dbReference type="PROSITE" id="PS00028">
    <property type="entry name" value="ZINC_FINGER_C2H2_1"/>
    <property type="match status" value="2"/>
</dbReference>
<proteinExistence type="predicted"/>
<feature type="region of interest" description="Disordered" evidence="11">
    <location>
        <begin position="434"/>
        <end position="474"/>
    </location>
</feature>
<feature type="compositionally biased region" description="Polar residues" evidence="11">
    <location>
        <begin position="456"/>
        <end position="468"/>
    </location>
</feature>